<dbReference type="Pfam" id="PF09411">
    <property type="entry name" value="PagL"/>
    <property type="match status" value="1"/>
</dbReference>
<reference evidence="3" key="1">
    <citation type="journal article" date="2019" name="Int. J. Syst. Evol. Microbiol.">
        <title>The Global Catalogue of Microorganisms (GCM) 10K type strain sequencing project: providing services to taxonomists for standard genome sequencing and annotation.</title>
        <authorList>
            <consortium name="The Broad Institute Genomics Platform"/>
            <consortium name="The Broad Institute Genome Sequencing Center for Infectious Disease"/>
            <person name="Wu L."/>
            <person name="Ma J."/>
        </authorList>
    </citation>
    <scope>NUCLEOTIDE SEQUENCE [LARGE SCALE GENOMIC DNA]</scope>
    <source>
        <strain evidence="3">KCTC 42182</strain>
    </source>
</reference>
<dbReference type="RefSeq" id="WP_379727178.1">
    <property type="nucleotide sequence ID" value="NZ_JBHRYJ010000002.1"/>
</dbReference>
<evidence type="ECO:0000313" key="3">
    <source>
        <dbReference type="Proteomes" id="UP001595711"/>
    </source>
</evidence>
<keyword evidence="1" id="KW-0732">Signal</keyword>
<keyword evidence="2" id="KW-0378">Hydrolase</keyword>
<protein>
    <submittedName>
        <fullName evidence="2">Acyloxyacyl hydrolase</fullName>
    </submittedName>
</protein>
<comment type="caution">
    <text evidence="2">The sequence shown here is derived from an EMBL/GenBank/DDBJ whole genome shotgun (WGS) entry which is preliminary data.</text>
</comment>
<evidence type="ECO:0000313" key="2">
    <source>
        <dbReference type="EMBL" id="MFC3676479.1"/>
    </source>
</evidence>
<evidence type="ECO:0000256" key="1">
    <source>
        <dbReference type="SAM" id="SignalP"/>
    </source>
</evidence>
<keyword evidence="3" id="KW-1185">Reference proteome</keyword>
<dbReference type="GO" id="GO:0016787">
    <property type="term" value="F:hydrolase activity"/>
    <property type="evidence" value="ECO:0007669"/>
    <property type="project" value="UniProtKB-KW"/>
</dbReference>
<proteinExistence type="predicted"/>
<dbReference type="Gene3D" id="2.40.160.20">
    <property type="match status" value="1"/>
</dbReference>
<dbReference type="Proteomes" id="UP001595711">
    <property type="component" value="Unassembled WGS sequence"/>
</dbReference>
<accession>A0ABV7VGH1</accession>
<gene>
    <name evidence="2" type="ORF">ACFOOQ_13055</name>
</gene>
<organism evidence="2 3">
    <name type="scientific">Ferrovibrio xuzhouensis</name>
    <dbReference type="NCBI Taxonomy" id="1576914"/>
    <lineage>
        <taxon>Bacteria</taxon>
        <taxon>Pseudomonadati</taxon>
        <taxon>Pseudomonadota</taxon>
        <taxon>Alphaproteobacteria</taxon>
        <taxon>Rhodospirillales</taxon>
        <taxon>Rhodospirillaceae</taxon>
        <taxon>Ferrovibrio</taxon>
    </lineage>
</organism>
<feature type="chain" id="PRO_5045928473" evidence="1">
    <location>
        <begin position="32"/>
        <end position="177"/>
    </location>
</feature>
<dbReference type="InterPro" id="IPR018550">
    <property type="entry name" value="Lipid-A_deacylase-rel"/>
</dbReference>
<name>A0ABV7VGH1_9PROT</name>
<feature type="signal peptide" evidence="1">
    <location>
        <begin position="1"/>
        <end position="31"/>
    </location>
</feature>
<dbReference type="EMBL" id="JBHRYJ010000002">
    <property type="protein sequence ID" value="MFC3676479.1"/>
    <property type="molecule type" value="Genomic_DNA"/>
</dbReference>
<sequence>MKRLAGKLAAAVAAGLTLGVAAFGFTPAAHAEDPAFLSLSAGYFDIIDNEHSGASFWAEYRDDHRFWIFKPMAGAMVVSHGEMYGYAGVLVDIYFGRRWVLTPSFAPGLYWKGNSDDPKDLGNTIEFRSQLELSYRFDDRSRLGIGFNHMSNASLGDRNPGVENLFLTYSIPLGGGK</sequence>